<dbReference type="GO" id="GO:0003676">
    <property type="term" value="F:nucleic acid binding"/>
    <property type="evidence" value="ECO:0007669"/>
    <property type="project" value="InterPro"/>
</dbReference>
<evidence type="ECO:0000256" key="1">
    <source>
        <dbReference type="ARBA" id="ARBA00010879"/>
    </source>
</evidence>
<sequence>MGCVPVPLHNVHLKSDLVTGVVELGVRPKLPVDGVSIILGNDLAGANVFPCPVVANRPDACLQPDLSVQFPSVFPACVVTRSQLKKFNDVIDISDSFLGTGSEPRKDHLVVEAEVKSSSEPLTAEGVNLQVGRDQLSLAQKSDPTLQNCSEMAINVNDISDLNTTYYWDEGVLMRKWKPSNSDVADCQVRYQIVLPTGYRLQVLKLAHEHPLSGHLGVTKTFHHVSKYYFWPGLKSEVSDFCRSCDVCQRAGKPNQKIPVAPLYPIPVLSEPFERLIIDCVGPLPKSKTGHQYILTVMCCATRYAEAIPLRSIKAPLIVKELKFCTTFGLPRVIQTDQGSNFTLKVFAQALAELGVTHKMSSAYHPEAQGALERFHQTLKSMLRAFCVETGKDWADGLPLLMFAIRESVQESLGFSPVELVFGHTVRGPLKLLSEQLLKKSSSPVSVLEYVSSFHERLHQACMFAKAHLADVQSKMKKRFDQKSVSRNFQAGDLVLVLLPIPESTFQAKFFGPYVIEKKLSQTDYVVGTPDRKRKSRVCHINMLKAYYEREMTPTPSSSMLATPILVDSEQIQEGFVADDYQGCGVRLENSVVLSNLDSHLEHLPTCQREDVVRMIRKYPSLFSDVPGRTTVLCHDIDVGISLPIKQHPYRLNPMKRAVMKNEVEYLLKNGLAIHSQSPWSSPCLLVQKPDASFRFCTDYRKVNSVTKADSFPLPRIEDCVDRIGSATYVTKLDLLKGYWQVPLTARASEIS</sequence>
<dbReference type="Gene3D" id="3.30.70.270">
    <property type="match status" value="1"/>
</dbReference>
<organism evidence="5 6">
    <name type="scientific">Sinocyclocheilus anshuiensis</name>
    <dbReference type="NCBI Taxonomy" id="1608454"/>
    <lineage>
        <taxon>Eukaryota</taxon>
        <taxon>Metazoa</taxon>
        <taxon>Chordata</taxon>
        <taxon>Craniata</taxon>
        <taxon>Vertebrata</taxon>
        <taxon>Euteleostomi</taxon>
        <taxon>Actinopterygii</taxon>
        <taxon>Neopterygii</taxon>
        <taxon>Teleostei</taxon>
        <taxon>Ostariophysi</taxon>
        <taxon>Cypriniformes</taxon>
        <taxon>Cyprinidae</taxon>
        <taxon>Cyprininae</taxon>
        <taxon>Sinocyclocheilus</taxon>
    </lineage>
</organism>
<protein>
    <recommendedName>
        <fullName evidence="3">Gypsy retrotransposon integrase-like protein 1</fullName>
        <ecNumber evidence="2">3.1.26.4</ecNumber>
    </recommendedName>
</protein>
<dbReference type="FunFam" id="3.30.420.10:FF:000032">
    <property type="entry name" value="Retrovirus-related Pol polyprotein from transposon 297-like Protein"/>
    <property type="match status" value="1"/>
</dbReference>
<dbReference type="PROSITE" id="PS50994">
    <property type="entry name" value="INTEGRASE"/>
    <property type="match status" value="1"/>
</dbReference>
<comment type="similarity">
    <text evidence="1">Belongs to the beta type-B retroviral polymerase family. HERV class-II K(HML-2) pol subfamily.</text>
</comment>
<dbReference type="PANTHER" id="PTHR37984:SF15">
    <property type="entry name" value="INTEGRASE CATALYTIC DOMAIN-CONTAINING PROTEIN"/>
    <property type="match status" value="1"/>
</dbReference>
<name>A0A671R299_9TELE</name>
<evidence type="ECO:0000256" key="3">
    <source>
        <dbReference type="ARBA" id="ARBA00039658"/>
    </source>
</evidence>
<dbReference type="GO" id="GO:0015074">
    <property type="term" value="P:DNA integration"/>
    <property type="evidence" value="ECO:0007669"/>
    <property type="project" value="InterPro"/>
</dbReference>
<proteinExistence type="inferred from homology"/>
<evidence type="ECO:0000256" key="2">
    <source>
        <dbReference type="ARBA" id="ARBA00012180"/>
    </source>
</evidence>
<dbReference type="Pfam" id="PF17921">
    <property type="entry name" value="Integrase_H2C2"/>
    <property type="match status" value="1"/>
</dbReference>
<dbReference type="EC" id="3.1.26.4" evidence="2"/>
<dbReference type="Pfam" id="PF22938">
    <property type="entry name" value="Integrase_p58_C"/>
    <property type="match status" value="1"/>
</dbReference>
<dbReference type="InterPro" id="IPR043128">
    <property type="entry name" value="Rev_trsase/Diguanyl_cyclase"/>
</dbReference>
<dbReference type="InterPro" id="IPR001584">
    <property type="entry name" value="Integrase_cat-core"/>
</dbReference>
<evidence type="ECO:0000313" key="6">
    <source>
        <dbReference type="Proteomes" id="UP000472260"/>
    </source>
</evidence>
<dbReference type="Pfam" id="PF00078">
    <property type="entry name" value="RVT_1"/>
    <property type="match status" value="1"/>
</dbReference>
<dbReference type="AlphaFoldDB" id="A0A671R299"/>
<dbReference type="FunFam" id="1.10.340.70:FF:000001">
    <property type="entry name" value="Retrovirus-related Pol polyprotein from transposon gypsy-like Protein"/>
    <property type="match status" value="1"/>
</dbReference>
<evidence type="ECO:0000259" key="4">
    <source>
        <dbReference type="PROSITE" id="PS50994"/>
    </source>
</evidence>
<dbReference type="Gene3D" id="1.10.340.70">
    <property type="match status" value="1"/>
</dbReference>
<dbReference type="InterPro" id="IPR043502">
    <property type="entry name" value="DNA/RNA_pol_sf"/>
</dbReference>
<dbReference type="Ensembl" id="ENSSANT00000082097.1">
    <property type="protein sequence ID" value="ENSSANP00000077237.1"/>
    <property type="gene ID" value="ENSSANG00000038472.1"/>
</dbReference>
<dbReference type="InterPro" id="IPR050951">
    <property type="entry name" value="Retrovirus_Pol_polyprotein"/>
</dbReference>
<dbReference type="Gene3D" id="3.30.420.10">
    <property type="entry name" value="Ribonuclease H-like superfamily/Ribonuclease H"/>
    <property type="match status" value="1"/>
</dbReference>
<accession>A0A671R299</accession>
<dbReference type="Pfam" id="PF00665">
    <property type="entry name" value="rve"/>
    <property type="match status" value="1"/>
</dbReference>
<dbReference type="InterPro" id="IPR012337">
    <property type="entry name" value="RNaseH-like_sf"/>
</dbReference>
<dbReference type="InterPro" id="IPR054465">
    <property type="entry name" value="Integrase_p58-like_C"/>
</dbReference>
<dbReference type="PANTHER" id="PTHR37984">
    <property type="entry name" value="PROTEIN CBG26694"/>
    <property type="match status" value="1"/>
</dbReference>
<dbReference type="InterPro" id="IPR000477">
    <property type="entry name" value="RT_dom"/>
</dbReference>
<dbReference type="InterPro" id="IPR036397">
    <property type="entry name" value="RNaseH_sf"/>
</dbReference>
<dbReference type="SUPFAM" id="SSF56672">
    <property type="entry name" value="DNA/RNA polymerases"/>
    <property type="match status" value="1"/>
</dbReference>
<reference evidence="5" key="1">
    <citation type="submission" date="2025-08" db="UniProtKB">
        <authorList>
            <consortium name="Ensembl"/>
        </authorList>
    </citation>
    <scope>IDENTIFICATION</scope>
</reference>
<dbReference type="Gene3D" id="3.10.10.10">
    <property type="entry name" value="HIV Type 1 Reverse Transcriptase, subunit A, domain 1"/>
    <property type="match status" value="1"/>
</dbReference>
<dbReference type="SUPFAM" id="SSF53098">
    <property type="entry name" value="Ribonuclease H-like"/>
    <property type="match status" value="1"/>
</dbReference>
<feature type="domain" description="Integrase catalytic" evidence="4">
    <location>
        <begin position="268"/>
        <end position="425"/>
    </location>
</feature>
<dbReference type="InterPro" id="IPR041588">
    <property type="entry name" value="Integrase_H2C2"/>
</dbReference>
<reference evidence="5" key="2">
    <citation type="submission" date="2025-09" db="UniProtKB">
        <authorList>
            <consortium name="Ensembl"/>
        </authorList>
    </citation>
    <scope>IDENTIFICATION</scope>
</reference>
<evidence type="ECO:0000313" key="5">
    <source>
        <dbReference type="Ensembl" id="ENSSANP00000077237.1"/>
    </source>
</evidence>
<dbReference type="CDD" id="cd01647">
    <property type="entry name" value="RT_LTR"/>
    <property type="match status" value="1"/>
</dbReference>
<keyword evidence="6" id="KW-1185">Reference proteome</keyword>
<dbReference type="Proteomes" id="UP000472260">
    <property type="component" value="Unassembled WGS sequence"/>
</dbReference>